<evidence type="ECO:0000256" key="1">
    <source>
        <dbReference type="SAM" id="MobiDB-lite"/>
    </source>
</evidence>
<feature type="region of interest" description="Disordered" evidence="1">
    <location>
        <begin position="436"/>
        <end position="458"/>
    </location>
</feature>
<accession>A0A078AT33</accession>
<keyword evidence="3" id="KW-1185">Reference proteome</keyword>
<gene>
    <name evidence="2" type="primary">Contig17711.g18825</name>
    <name evidence="2" type="ORF">STYLEM_14697</name>
</gene>
<dbReference type="AlphaFoldDB" id="A0A078AT33"/>
<dbReference type="Proteomes" id="UP000039865">
    <property type="component" value="Unassembled WGS sequence"/>
</dbReference>
<protein>
    <submittedName>
        <fullName evidence="2">Uncharacterized protein</fullName>
    </submittedName>
</protein>
<evidence type="ECO:0000313" key="3">
    <source>
        <dbReference type="Proteomes" id="UP000039865"/>
    </source>
</evidence>
<proteinExistence type="predicted"/>
<feature type="region of interest" description="Disordered" evidence="1">
    <location>
        <begin position="33"/>
        <end position="58"/>
    </location>
</feature>
<evidence type="ECO:0000313" key="2">
    <source>
        <dbReference type="EMBL" id="CDW85615.1"/>
    </source>
</evidence>
<reference evidence="2 3" key="1">
    <citation type="submission" date="2014-06" db="EMBL/GenBank/DDBJ databases">
        <authorList>
            <person name="Swart Estienne"/>
        </authorList>
    </citation>
    <scope>NUCLEOTIDE SEQUENCE [LARGE SCALE GENOMIC DNA]</scope>
    <source>
        <strain evidence="2 3">130c</strain>
    </source>
</reference>
<organism evidence="2 3">
    <name type="scientific">Stylonychia lemnae</name>
    <name type="common">Ciliate</name>
    <dbReference type="NCBI Taxonomy" id="5949"/>
    <lineage>
        <taxon>Eukaryota</taxon>
        <taxon>Sar</taxon>
        <taxon>Alveolata</taxon>
        <taxon>Ciliophora</taxon>
        <taxon>Intramacronucleata</taxon>
        <taxon>Spirotrichea</taxon>
        <taxon>Stichotrichia</taxon>
        <taxon>Sporadotrichida</taxon>
        <taxon>Oxytrichidae</taxon>
        <taxon>Stylonychinae</taxon>
        <taxon>Stylonychia</taxon>
    </lineage>
</organism>
<feature type="compositionally biased region" description="Polar residues" evidence="1">
    <location>
        <begin position="446"/>
        <end position="458"/>
    </location>
</feature>
<sequence>MRNHDYEMGKSSPPIIRLNYESIQSIKKLEQERNSRFYNPDTRKTSQSKPNLFSLDSHKNLNNISTDSNRQLKLNYQREYRSKNKDAEKNFIQQQFANVLDELKEELDEQEKLKIDIHQPNFFMKQTKVHVINLSQSQEDSPQKSVNQKDKSSIMKIKVEEKLPEQQQTIVKRQINSKSSENLSKVNWNRKLHQEKDFERMLTDIDIEDDDLKGIVNELDRHFQINKLASKNRTIKIESINIDRETQIKLLKGSTVVQSPPKLTIETPKKNHSPVKVSLNMHRLQKAQNKVILASKITSKDINHPPPPIIDTLSNKKKMLTQKLSQAIKVKVKMATSQNSSSGGIGASSTGKMSLYDKLRFSEFKNEKDYCRFLDIMIKPTLIIQKQQTNPSTTDNFIFQSKAYYSQKKQEQLDHSIIWDEKQLKLMKDQLQVVSLDPKTTPPGINKQNSGSSNSDDQRLNLNKILTIQLSNIEKIESIHLSNALSQRTNYASNKNIKQKKYTFKILLKTPLNKNEFNDSQLSIPSLNKHLQQNFFCQLTQTRNKQQQSIGKREFQTSSRLSKASFNGSIDIEGIQAVDSSDFCTNTVILNNEEDLKSVLSSEMNSINLNKEDIMMMDIDTQSIQQKMQERISINRNLFNMESINSFRCSINSQQQQEQQLQQQQKQQNPEDNYVELGCDDEILCKKWVVLIKWMLNNNAQ</sequence>
<dbReference type="InParanoid" id="A0A078AT33"/>
<name>A0A078AT33_STYLE</name>
<dbReference type="EMBL" id="CCKQ01013903">
    <property type="protein sequence ID" value="CDW85615.1"/>
    <property type="molecule type" value="Genomic_DNA"/>
</dbReference>